<dbReference type="GO" id="GO:1990529">
    <property type="term" value="C:glycosylphosphatidylinositol-mannosyltransferase I complex"/>
    <property type="evidence" value="ECO:0007669"/>
    <property type="project" value="TreeGrafter"/>
</dbReference>
<dbReference type="PANTHER" id="PTHR12886">
    <property type="entry name" value="PIG-M MANNOSYLTRANSFERASE"/>
    <property type="match status" value="1"/>
</dbReference>
<feature type="transmembrane region" description="Helical" evidence="13">
    <location>
        <begin position="242"/>
        <end position="259"/>
    </location>
</feature>
<comment type="pathway">
    <text evidence="2 13">Glycolipid biosynthesis; glycosylphosphatidylinositol-anchor biosynthesis.</text>
</comment>
<comment type="similarity">
    <text evidence="3 13">Belongs to the PIGM family.</text>
</comment>
<keyword evidence="7 13" id="KW-0808">Transferase</keyword>
<dbReference type="GO" id="GO:0006506">
    <property type="term" value="P:GPI anchor biosynthetic process"/>
    <property type="evidence" value="ECO:0007669"/>
    <property type="project" value="UniProtKB-KW"/>
</dbReference>
<evidence type="ECO:0000256" key="7">
    <source>
        <dbReference type="ARBA" id="ARBA00022679"/>
    </source>
</evidence>
<comment type="function">
    <text evidence="12 13">Mannosyltransferase involved in glycosylphosphatidylinositol-anchor biosynthesis. Transfers the first alpha-1,4-mannose to GlcN-acyl-PI during GPI precursor assembly. Required for cell wall integrity.</text>
</comment>
<evidence type="ECO:0000256" key="14">
    <source>
        <dbReference type="SAM" id="SignalP"/>
    </source>
</evidence>
<evidence type="ECO:0000313" key="16">
    <source>
        <dbReference type="Proteomes" id="UP001362899"/>
    </source>
</evidence>
<keyword evidence="9 13" id="KW-0256">Endoplasmic reticulum</keyword>
<feature type="transmembrane region" description="Helical" evidence="13">
    <location>
        <begin position="363"/>
        <end position="383"/>
    </location>
</feature>
<keyword evidence="6 13" id="KW-0328">Glycosyltransferase</keyword>
<comment type="subcellular location">
    <subcellularLocation>
        <location evidence="1 13">Endoplasmic reticulum membrane</location>
        <topology evidence="1 13">Multi-pass membrane protein</topology>
    </subcellularLocation>
</comment>
<dbReference type="EMBL" id="BTGC01000001">
    <property type="protein sequence ID" value="GMM49364.1"/>
    <property type="molecule type" value="Genomic_DNA"/>
</dbReference>
<dbReference type="Proteomes" id="UP001362899">
    <property type="component" value="Unassembled WGS sequence"/>
</dbReference>
<keyword evidence="8 13" id="KW-0812">Transmembrane</keyword>
<proteinExistence type="inferred from homology"/>
<evidence type="ECO:0000256" key="9">
    <source>
        <dbReference type="ARBA" id="ARBA00022824"/>
    </source>
</evidence>
<comment type="caution">
    <text evidence="15">The sequence shown here is derived from an EMBL/GenBank/DDBJ whole genome shotgun (WGS) entry which is preliminary data.</text>
</comment>
<evidence type="ECO:0000256" key="3">
    <source>
        <dbReference type="ARBA" id="ARBA00011071"/>
    </source>
</evidence>
<organism evidence="15 16">
    <name type="scientific">Starmerella bacillaris</name>
    <name type="common">Yeast</name>
    <name type="synonym">Candida zemplinina</name>
    <dbReference type="NCBI Taxonomy" id="1247836"/>
    <lineage>
        <taxon>Eukaryota</taxon>
        <taxon>Fungi</taxon>
        <taxon>Dikarya</taxon>
        <taxon>Ascomycota</taxon>
        <taxon>Saccharomycotina</taxon>
        <taxon>Dipodascomycetes</taxon>
        <taxon>Dipodascales</taxon>
        <taxon>Trichomonascaceae</taxon>
        <taxon>Starmerella</taxon>
    </lineage>
</organism>
<evidence type="ECO:0000256" key="4">
    <source>
        <dbReference type="ARBA" id="ARBA00013797"/>
    </source>
</evidence>
<evidence type="ECO:0000256" key="13">
    <source>
        <dbReference type="RuleBase" id="RU365064"/>
    </source>
</evidence>
<feature type="signal peptide" evidence="14">
    <location>
        <begin position="1"/>
        <end position="21"/>
    </location>
</feature>
<gene>
    <name evidence="15" type="ORF">DASB73_003220</name>
</gene>
<accession>A0AAV5RD04</accession>
<dbReference type="EC" id="2.4.1.-" evidence="13"/>
<dbReference type="InterPro" id="IPR007704">
    <property type="entry name" value="PIG-M"/>
</dbReference>
<evidence type="ECO:0000256" key="10">
    <source>
        <dbReference type="ARBA" id="ARBA00022989"/>
    </source>
</evidence>
<keyword evidence="10 13" id="KW-1133">Transmembrane helix</keyword>
<feature type="transmembrane region" description="Helical" evidence="13">
    <location>
        <begin position="294"/>
        <end position="319"/>
    </location>
</feature>
<feature type="transmembrane region" description="Helical" evidence="13">
    <location>
        <begin position="140"/>
        <end position="159"/>
    </location>
</feature>
<dbReference type="Pfam" id="PF05007">
    <property type="entry name" value="Mannosyl_trans"/>
    <property type="match status" value="1"/>
</dbReference>
<evidence type="ECO:0000256" key="2">
    <source>
        <dbReference type="ARBA" id="ARBA00004687"/>
    </source>
</evidence>
<evidence type="ECO:0000256" key="8">
    <source>
        <dbReference type="ARBA" id="ARBA00022692"/>
    </source>
</evidence>
<feature type="transmembrane region" description="Helical" evidence="13">
    <location>
        <begin position="265"/>
        <end position="282"/>
    </location>
</feature>
<evidence type="ECO:0000256" key="6">
    <source>
        <dbReference type="ARBA" id="ARBA00022676"/>
    </source>
</evidence>
<keyword evidence="5 13" id="KW-0337">GPI-anchor biosynthesis</keyword>
<name>A0AAV5RD04_STABA</name>
<feature type="transmembrane region" description="Helical" evidence="13">
    <location>
        <begin position="199"/>
        <end position="221"/>
    </location>
</feature>
<feature type="chain" id="PRO_5043663597" description="GPI mannosyltransferase 1" evidence="14">
    <location>
        <begin position="22"/>
        <end position="385"/>
    </location>
</feature>
<sequence>MLTRTVLALALVERIGFLLWGAYQDANMLPKFTDIDYMVFTDAAQFISYGGSPYMRDTYRYTPLLAWILLPTAFENLFTFGKLVFVAGDLLAGYLMIRTFLCLKKPNGEKYTERDACLYSSIWLLNPMVAAISTRGSSEGLLGAIVMMFLWLATTKRFFWSGVVGGLAIHFKIYPFIYVPTVLWWMGPLFNWNVTIKRISFMLGIVLSFFSFSILMFYVYGAEYLDQSWIYHLIRLDHRHNFSAYSTILYYTSATGITMPIEHYVFVPQLLITAVILPLAFARRNLMGTMAIQTVTFVTFNKVCTSQYFIWYILLVPFLLPNLTQAGHIKWLFLAAWVAFQGFWLSDAYKLEFLGQSVFYPNLFYDTLLFFGANVSGICYLIYCL</sequence>
<reference evidence="15 16" key="1">
    <citation type="journal article" date="2023" name="Elife">
        <title>Identification of key yeast species and microbe-microbe interactions impacting larval growth of Drosophila in the wild.</title>
        <authorList>
            <person name="Mure A."/>
            <person name="Sugiura Y."/>
            <person name="Maeda R."/>
            <person name="Honda K."/>
            <person name="Sakurai N."/>
            <person name="Takahashi Y."/>
            <person name="Watada M."/>
            <person name="Katoh T."/>
            <person name="Gotoh A."/>
            <person name="Gotoh Y."/>
            <person name="Taniguchi I."/>
            <person name="Nakamura K."/>
            <person name="Hayashi T."/>
            <person name="Katayama T."/>
            <person name="Uemura T."/>
            <person name="Hattori Y."/>
        </authorList>
    </citation>
    <scope>NUCLEOTIDE SEQUENCE [LARGE SCALE GENOMIC DNA]</scope>
    <source>
        <strain evidence="15 16">SB-73</strain>
    </source>
</reference>
<evidence type="ECO:0000313" key="15">
    <source>
        <dbReference type="EMBL" id="GMM49364.1"/>
    </source>
</evidence>
<dbReference type="GO" id="GO:0004376">
    <property type="term" value="F:GPI mannosyltransferase activity"/>
    <property type="evidence" value="ECO:0007669"/>
    <property type="project" value="InterPro"/>
</dbReference>
<dbReference type="AlphaFoldDB" id="A0AAV5RD04"/>
<dbReference type="GO" id="GO:0005789">
    <property type="term" value="C:endoplasmic reticulum membrane"/>
    <property type="evidence" value="ECO:0007669"/>
    <property type="project" value="UniProtKB-SubCell"/>
</dbReference>
<evidence type="ECO:0000256" key="12">
    <source>
        <dbReference type="ARBA" id="ARBA00025399"/>
    </source>
</evidence>
<keyword evidence="11 13" id="KW-0472">Membrane</keyword>
<evidence type="ECO:0000256" key="1">
    <source>
        <dbReference type="ARBA" id="ARBA00004477"/>
    </source>
</evidence>
<evidence type="ECO:0000256" key="11">
    <source>
        <dbReference type="ARBA" id="ARBA00023136"/>
    </source>
</evidence>
<evidence type="ECO:0000256" key="5">
    <source>
        <dbReference type="ARBA" id="ARBA00022502"/>
    </source>
</evidence>
<keyword evidence="16" id="KW-1185">Reference proteome</keyword>
<feature type="transmembrane region" description="Helical" evidence="13">
    <location>
        <begin position="64"/>
        <end position="95"/>
    </location>
</feature>
<protein>
    <recommendedName>
        <fullName evidence="4 13">GPI mannosyltransferase 1</fullName>
        <ecNumber evidence="13">2.4.1.-</ecNumber>
    </recommendedName>
    <alternativeName>
        <fullName evidence="13">GPI mannosyltransferase I</fullName>
    </alternativeName>
</protein>
<dbReference type="GO" id="GO:0051751">
    <property type="term" value="F:alpha-1,4-mannosyltransferase activity"/>
    <property type="evidence" value="ECO:0007669"/>
    <property type="project" value="InterPro"/>
</dbReference>
<keyword evidence="14" id="KW-0732">Signal</keyword>
<feature type="transmembrane region" description="Helical" evidence="13">
    <location>
        <begin position="171"/>
        <end position="187"/>
    </location>
</feature>
<dbReference type="PANTHER" id="PTHR12886:SF0">
    <property type="entry name" value="GPI MANNOSYLTRANSFERASE 1"/>
    <property type="match status" value="1"/>
</dbReference>